<evidence type="ECO:0000313" key="3">
    <source>
        <dbReference type="Proteomes" id="UP000219636"/>
    </source>
</evidence>
<evidence type="ECO:0000313" key="2">
    <source>
        <dbReference type="EMBL" id="SOC11180.1"/>
    </source>
</evidence>
<gene>
    <name evidence="2" type="ORF">SAMN05880501_10697</name>
</gene>
<dbReference type="PANTHER" id="PTHR34293:SF1">
    <property type="entry name" value="HTH-TYPE TRANSCRIPTIONAL REGULATOR TRMBL2"/>
    <property type="match status" value="1"/>
</dbReference>
<sequence>MKNLIQQLKNMNFNEYEAKAYISLVKQGTVTAYQVSKDSGVPRSRIYEILDVLVEKGIVIKEEIDESIQYSPLPVDVFLQKVQSSWIQNFQDISVSLKEVEKIENLSTNRVMTLKDPEMIISYCQTLLKKAKKRIIISMWDDMYDVLKEDLEEAAKHIDIKGLTIHVNNPVSTIETHRPTQFTEALTSEHWFILSIDAQEMIYGPSLEARNLAFYTNDPVHIYLLEDYIWHDVLVNRIVKGSNEDLDRWIAIEREKFFEK</sequence>
<keyword evidence="3" id="KW-1185">Reference proteome</keyword>
<dbReference type="CDD" id="cd09124">
    <property type="entry name" value="PLDc_like_TrmB_middle"/>
    <property type="match status" value="1"/>
</dbReference>
<dbReference type="SUPFAM" id="SSF46785">
    <property type="entry name" value="Winged helix' DNA-binding domain"/>
    <property type="match status" value="1"/>
</dbReference>
<dbReference type="PANTHER" id="PTHR34293">
    <property type="entry name" value="HTH-TYPE TRANSCRIPTIONAL REGULATOR TRMBL2"/>
    <property type="match status" value="1"/>
</dbReference>
<proteinExistence type="predicted"/>
<dbReference type="InterPro" id="IPR036388">
    <property type="entry name" value="WH-like_DNA-bd_sf"/>
</dbReference>
<dbReference type="InterPro" id="IPR002831">
    <property type="entry name" value="Tscrpt_reg_TrmB_N"/>
</dbReference>
<organism evidence="2 3">
    <name type="scientific">Ureibacillus xyleni</name>
    <dbReference type="NCBI Taxonomy" id="614648"/>
    <lineage>
        <taxon>Bacteria</taxon>
        <taxon>Bacillati</taxon>
        <taxon>Bacillota</taxon>
        <taxon>Bacilli</taxon>
        <taxon>Bacillales</taxon>
        <taxon>Caryophanaceae</taxon>
        <taxon>Ureibacillus</taxon>
    </lineage>
</organism>
<dbReference type="InterPro" id="IPR051797">
    <property type="entry name" value="TrmB-like"/>
</dbReference>
<dbReference type="OrthoDB" id="1493540at2"/>
<dbReference type="Pfam" id="PF01978">
    <property type="entry name" value="TrmB"/>
    <property type="match status" value="1"/>
</dbReference>
<name>A0A285SXG3_9BACL</name>
<dbReference type="AlphaFoldDB" id="A0A285SXG3"/>
<protein>
    <submittedName>
        <fullName evidence="2">Transcriptional regulator</fullName>
    </submittedName>
</protein>
<dbReference type="Gene3D" id="1.10.10.10">
    <property type="entry name" value="Winged helix-like DNA-binding domain superfamily/Winged helix DNA-binding domain"/>
    <property type="match status" value="1"/>
</dbReference>
<feature type="domain" description="Transcription regulator TrmB N-terminal" evidence="1">
    <location>
        <begin position="8"/>
        <end position="75"/>
    </location>
</feature>
<reference evidence="3" key="1">
    <citation type="submission" date="2017-08" db="EMBL/GenBank/DDBJ databases">
        <authorList>
            <person name="Varghese N."/>
            <person name="Submissions S."/>
        </authorList>
    </citation>
    <scope>NUCLEOTIDE SEQUENCE [LARGE SCALE GENOMIC DNA]</scope>
    <source>
        <strain evidence="3">JC22</strain>
    </source>
</reference>
<accession>A0A285SXG3</accession>
<dbReference type="InterPro" id="IPR036390">
    <property type="entry name" value="WH_DNA-bd_sf"/>
</dbReference>
<evidence type="ECO:0000259" key="1">
    <source>
        <dbReference type="Pfam" id="PF01978"/>
    </source>
</evidence>
<dbReference type="Proteomes" id="UP000219636">
    <property type="component" value="Unassembled WGS sequence"/>
</dbReference>
<dbReference type="EMBL" id="OBMQ01000006">
    <property type="protein sequence ID" value="SOC11180.1"/>
    <property type="molecule type" value="Genomic_DNA"/>
</dbReference>